<dbReference type="EMBL" id="CAUYUJ010020693">
    <property type="protein sequence ID" value="CAK0899911.1"/>
    <property type="molecule type" value="Genomic_DNA"/>
</dbReference>
<dbReference type="PANTHER" id="PTHR47447">
    <property type="entry name" value="OS03G0856100 PROTEIN"/>
    <property type="match status" value="1"/>
</dbReference>
<dbReference type="Pfam" id="PF01535">
    <property type="entry name" value="PPR"/>
    <property type="match status" value="1"/>
</dbReference>
<dbReference type="Proteomes" id="UP001189429">
    <property type="component" value="Unassembled WGS sequence"/>
</dbReference>
<feature type="transmembrane region" description="Helical" evidence="3">
    <location>
        <begin position="296"/>
        <end position="318"/>
    </location>
</feature>
<keyword evidence="3" id="KW-1133">Transmembrane helix</keyword>
<dbReference type="InterPro" id="IPR002885">
    <property type="entry name" value="PPR_rpt"/>
</dbReference>
<dbReference type="InterPro" id="IPR033443">
    <property type="entry name" value="PROP1-like_PPR_dom"/>
</dbReference>
<feature type="repeat" description="PPR" evidence="2">
    <location>
        <begin position="294"/>
        <end position="328"/>
    </location>
</feature>
<evidence type="ECO:0000256" key="2">
    <source>
        <dbReference type="PROSITE-ProRule" id="PRU00708"/>
    </source>
</evidence>
<sequence>MPRHTMTVYPTSCDRDYFVRLFICMSAIVCISMNFAFDAKDDLDRVMTILRQALHQSQSEVVVFLLFVLTYFAGFAKARRWSVRSRFTPKVMSPRASGNTTFPKVTAGPTKATAVKINLPTTRRFEESDADKHLIKAIDKECLPTDGPRFSQLVSACVRLGNTEVTLHLFDHMLESGVACDPELIIRCGTAGKFFKLVAASFDDARMRACGVQLMRTIEAHGLWPTNEVQNQLIRSWKSKLPGHVVEVFVSMRERGLQLSATAYRCVMAAHERDQPVFTLRLYDEMLQRGMKVDRVAFNAVLCACSHLGMSSQALVLFEQMPKFGLVPNGKTYGTLIRVCTRAGKLDEALELLESMRAAGIEPNRFAFRDAIHCCVKLKKFDEAYELYQDLVEASAIPCNNTCMYIMEACLKNACLSVAERIQADMGTMGQNGVFRVEIVKDSADAVDSDTE</sequence>
<keyword evidence="1" id="KW-0677">Repeat</keyword>
<evidence type="ECO:0000256" key="1">
    <source>
        <dbReference type="ARBA" id="ARBA00022737"/>
    </source>
</evidence>
<comment type="caution">
    <text evidence="5">The sequence shown here is derived from an EMBL/GenBank/DDBJ whole genome shotgun (WGS) entry which is preliminary data.</text>
</comment>
<keyword evidence="3" id="KW-0472">Membrane</keyword>
<proteinExistence type="predicted"/>
<dbReference type="Pfam" id="PF17177">
    <property type="entry name" value="PPR_long"/>
    <property type="match status" value="1"/>
</dbReference>
<keyword evidence="3" id="KW-0812">Transmembrane</keyword>
<feature type="repeat" description="PPR" evidence="2">
    <location>
        <begin position="146"/>
        <end position="180"/>
    </location>
</feature>
<accession>A0ABN9XP23</accession>
<evidence type="ECO:0000313" key="6">
    <source>
        <dbReference type="Proteomes" id="UP001189429"/>
    </source>
</evidence>
<dbReference type="NCBIfam" id="TIGR00756">
    <property type="entry name" value="PPR"/>
    <property type="match status" value="3"/>
</dbReference>
<feature type="repeat" description="PPR" evidence="2">
    <location>
        <begin position="364"/>
        <end position="398"/>
    </location>
</feature>
<feature type="transmembrane region" description="Helical" evidence="3">
    <location>
        <begin position="57"/>
        <end position="76"/>
    </location>
</feature>
<reference evidence="5" key="1">
    <citation type="submission" date="2023-10" db="EMBL/GenBank/DDBJ databases">
        <authorList>
            <person name="Chen Y."/>
            <person name="Shah S."/>
            <person name="Dougan E. K."/>
            <person name="Thang M."/>
            <person name="Chan C."/>
        </authorList>
    </citation>
    <scope>NUCLEOTIDE SEQUENCE [LARGE SCALE GENOMIC DNA]</scope>
</reference>
<evidence type="ECO:0000259" key="4">
    <source>
        <dbReference type="Pfam" id="PF17177"/>
    </source>
</evidence>
<protein>
    <recommendedName>
        <fullName evidence="4">PROP1-like PPR domain-containing protein</fullName>
    </recommendedName>
</protein>
<dbReference type="Gene3D" id="1.25.40.10">
    <property type="entry name" value="Tetratricopeptide repeat domain"/>
    <property type="match status" value="2"/>
</dbReference>
<evidence type="ECO:0000313" key="5">
    <source>
        <dbReference type="EMBL" id="CAK0899911.1"/>
    </source>
</evidence>
<name>A0ABN9XP23_9DINO</name>
<dbReference type="InterPro" id="IPR011990">
    <property type="entry name" value="TPR-like_helical_dom_sf"/>
</dbReference>
<keyword evidence="6" id="KW-1185">Reference proteome</keyword>
<feature type="transmembrane region" description="Helical" evidence="3">
    <location>
        <begin position="21"/>
        <end position="37"/>
    </location>
</feature>
<dbReference type="PROSITE" id="PS51375">
    <property type="entry name" value="PPR"/>
    <property type="match status" value="4"/>
</dbReference>
<dbReference type="PANTHER" id="PTHR47447:SF17">
    <property type="entry name" value="OS12G0638900 PROTEIN"/>
    <property type="match status" value="1"/>
</dbReference>
<feature type="repeat" description="PPR" evidence="2">
    <location>
        <begin position="329"/>
        <end position="363"/>
    </location>
</feature>
<gene>
    <name evidence="5" type="ORF">PCOR1329_LOCUS77330</name>
</gene>
<feature type="domain" description="PROP1-like PPR" evidence="4">
    <location>
        <begin position="278"/>
        <end position="398"/>
    </location>
</feature>
<organism evidence="5 6">
    <name type="scientific">Prorocentrum cordatum</name>
    <dbReference type="NCBI Taxonomy" id="2364126"/>
    <lineage>
        <taxon>Eukaryota</taxon>
        <taxon>Sar</taxon>
        <taxon>Alveolata</taxon>
        <taxon>Dinophyceae</taxon>
        <taxon>Prorocentrales</taxon>
        <taxon>Prorocentraceae</taxon>
        <taxon>Prorocentrum</taxon>
    </lineage>
</organism>
<evidence type="ECO:0000256" key="3">
    <source>
        <dbReference type="SAM" id="Phobius"/>
    </source>
</evidence>